<dbReference type="PROSITE" id="PS50943">
    <property type="entry name" value="HTH_CROC1"/>
    <property type="match status" value="1"/>
</dbReference>
<dbReference type="InterPro" id="IPR001387">
    <property type="entry name" value="Cro/C1-type_HTH"/>
</dbReference>
<protein>
    <submittedName>
        <fullName evidence="3">Transcriptional regulator</fullName>
    </submittedName>
</protein>
<feature type="domain" description="HTH cro/C1-type" evidence="2">
    <location>
        <begin position="18"/>
        <end position="65"/>
    </location>
</feature>
<dbReference type="PANTHER" id="PTHR36924">
    <property type="entry name" value="ANTITOXIN HIGA-1"/>
    <property type="match status" value="1"/>
</dbReference>
<dbReference type="PANTHER" id="PTHR36924:SF1">
    <property type="entry name" value="ANTITOXIN HIGA-1"/>
    <property type="match status" value="1"/>
</dbReference>
<reference evidence="3" key="1">
    <citation type="journal article" date="2014" name="Int. J. Syst. Evol. Microbiol.">
        <title>Complete genome sequence of Corynebacterium casei LMG S-19264T (=DSM 44701T), isolated from a smear-ripened cheese.</title>
        <authorList>
            <consortium name="US DOE Joint Genome Institute (JGI-PGF)"/>
            <person name="Walter F."/>
            <person name="Albersmeier A."/>
            <person name="Kalinowski J."/>
            <person name="Ruckert C."/>
        </authorList>
    </citation>
    <scope>NUCLEOTIDE SEQUENCE</scope>
    <source>
        <strain evidence="3">CGMCC 1.15478</strain>
    </source>
</reference>
<dbReference type="InterPro" id="IPR010982">
    <property type="entry name" value="Lambda_DNA-bd_dom_sf"/>
</dbReference>
<organism evidence="3 4">
    <name type="scientific">Hoyosella rhizosphaerae</name>
    <dbReference type="NCBI Taxonomy" id="1755582"/>
    <lineage>
        <taxon>Bacteria</taxon>
        <taxon>Bacillati</taxon>
        <taxon>Actinomycetota</taxon>
        <taxon>Actinomycetes</taxon>
        <taxon>Mycobacteriales</taxon>
        <taxon>Hoyosellaceae</taxon>
        <taxon>Hoyosella</taxon>
    </lineage>
</organism>
<keyword evidence="4" id="KW-1185">Reference proteome</keyword>
<evidence type="ECO:0000313" key="4">
    <source>
        <dbReference type="Proteomes" id="UP000641514"/>
    </source>
</evidence>
<reference evidence="3" key="2">
    <citation type="submission" date="2020-09" db="EMBL/GenBank/DDBJ databases">
        <authorList>
            <person name="Sun Q."/>
            <person name="Zhou Y."/>
        </authorList>
    </citation>
    <scope>NUCLEOTIDE SEQUENCE</scope>
    <source>
        <strain evidence="3">CGMCC 1.15478</strain>
    </source>
</reference>
<dbReference type="GO" id="GO:0003677">
    <property type="term" value="F:DNA binding"/>
    <property type="evidence" value="ECO:0007669"/>
    <property type="project" value="UniProtKB-KW"/>
</dbReference>
<dbReference type="SMART" id="SM00530">
    <property type="entry name" value="HTH_XRE"/>
    <property type="match status" value="1"/>
</dbReference>
<dbReference type="CDD" id="cd00093">
    <property type="entry name" value="HTH_XRE"/>
    <property type="match status" value="1"/>
</dbReference>
<evidence type="ECO:0000256" key="1">
    <source>
        <dbReference type="ARBA" id="ARBA00023125"/>
    </source>
</evidence>
<proteinExistence type="predicted"/>
<dbReference type="SUPFAM" id="SSF47413">
    <property type="entry name" value="lambda repressor-like DNA-binding domains"/>
    <property type="match status" value="1"/>
</dbReference>
<dbReference type="RefSeq" id="WP_188670778.1">
    <property type="nucleotide sequence ID" value="NZ_BMJH01000001.1"/>
</dbReference>
<dbReference type="NCBIfam" id="TIGR02607">
    <property type="entry name" value="antidote_HigA"/>
    <property type="match status" value="1"/>
</dbReference>
<sequence length="94" mass="10768">MDVVHPGEVLEVEYLLPLKLTQLQLATEIGVPAGRINEIIHRKRRVTLDTALRLARYFGTTEHFWLDLQTRYDVVFERERIAAALGAIRPISVS</sequence>
<evidence type="ECO:0000313" key="3">
    <source>
        <dbReference type="EMBL" id="GGC57512.1"/>
    </source>
</evidence>
<accession>A0A916U2V6</accession>
<dbReference type="Gene3D" id="1.10.260.40">
    <property type="entry name" value="lambda repressor-like DNA-binding domains"/>
    <property type="match status" value="1"/>
</dbReference>
<dbReference type="Proteomes" id="UP000641514">
    <property type="component" value="Unassembled WGS sequence"/>
</dbReference>
<dbReference type="EMBL" id="BMJH01000001">
    <property type="protein sequence ID" value="GGC57512.1"/>
    <property type="molecule type" value="Genomic_DNA"/>
</dbReference>
<evidence type="ECO:0000259" key="2">
    <source>
        <dbReference type="PROSITE" id="PS50943"/>
    </source>
</evidence>
<dbReference type="InterPro" id="IPR013430">
    <property type="entry name" value="Toxin_antidote_HigA"/>
</dbReference>
<gene>
    <name evidence="3" type="ORF">GCM10011410_07510</name>
</gene>
<comment type="caution">
    <text evidence="3">The sequence shown here is derived from an EMBL/GenBank/DDBJ whole genome shotgun (WGS) entry which is preliminary data.</text>
</comment>
<keyword evidence="1" id="KW-0238">DNA-binding</keyword>
<dbReference type="Pfam" id="PF01381">
    <property type="entry name" value="HTH_3"/>
    <property type="match status" value="1"/>
</dbReference>
<dbReference type="AlphaFoldDB" id="A0A916U2V6"/>
<name>A0A916U2V6_9ACTN</name>